<dbReference type="Pfam" id="PF00460">
    <property type="entry name" value="Flg_bb_rod"/>
    <property type="match status" value="1"/>
</dbReference>
<comment type="function">
    <text evidence="4">A flexible structure which links the flagellar filament to the drive apparatus in the basal body.</text>
</comment>
<evidence type="ECO:0000256" key="2">
    <source>
        <dbReference type="ARBA" id="ARBA00009677"/>
    </source>
</evidence>
<keyword evidence="8" id="KW-1185">Reference proteome</keyword>
<dbReference type="InterPro" id="IPR053967">
    <property type="entry name" value="LlgE_F_G-like_D1"/>
</dbReference>
<name>A0A967EE36_9PROT</name>
<feature type="domain" description="Flagellar basal body rod protein N-terminal" evidence="5">
    <location>
        <begin position="7"/>
        <end position="37"/>
    </location>
</feature>
<keyword evidence="7" id="KW-0966">Cell projection</keyword>
<keyword evidence="3 4" id="KW-0975">Bacterial flagellum</keyword>
<dbReference type="InterPro" id="IPR001444">
    <property type="entry name" value="Flag_bb_rod_N"/>
</dbReference>
<keyword evidence="7" id="KW-0282">Flagellum</keyword>
<dbReference type="PANTHER" id="PTHR30435:SF1">
    <property type="entry name" value="FLAGELLAR HOOK PROTEIN FLGE"/>
    <property type="match status" value="1"/>
</dbReference>
<evidence type="ECO:0000313" key="8">
    <source>
        <dbReference type="Proteomes" id="UP000597459"/>
    </source>
</evidence>
<evidence type="ECO:0000256" key="3">
    <source>
        <dbReference type="ARBA" id="ARBA00023143"/>
    </source>
</evidence>
<dbReference type="EMBL" id="WOTH01000039">
    <property type="protein sequence ID" value="NHO54936.1"/>
    <property type="molecule type" value="Genomic_DNA"/>
</dbReference>
<evidence type="ECO:0000259" key="6">
    <source>
        <dbReference type="Pfam" id="PF22692"/>
    </source>
</evidence>
<dbReference type="RefSeq" id="WP_166317877.1">
    <property type="nucleotide sequence ID" value="NZ_WOTH01000039.1"/>
</dbReference>
<dbReference type="InterPro" id="IPR037925">
    <property type="entry name" value="FlgE/F/G-like"/>
</dbReference>
<proteinExistence type="inferred from homology"/>
<dbReference type="GO" id="GO:0071978">
    <property type="term" value="P:bacterial-type flagellum-dependent swarming motility"/>
    <property type="evidence" value="ECO:0007669"/>
    <property type="project" value="TreeGrafter"/>
</dbReference>
<comment type="similarity">
    <text evidence="2 4">Belongs to the flagella basal body rod proteins family.</text>
</comment>
<organism evidence="7 8">
    <name type="scientific">Acetobacter estunensis</name>
    <dbReference type="NCBI Taxonomy" id="104097"/>
    <lineage>
        <taxon>Bacteria</taxon>
        <taxon>Pseudomonadati</taxon>
        <taxon>Pseudomonadota</taxon>
        <taxon>Alphaproteobacteria</taxon>
        <taxon>Acetobacterales</taxon>
        <taxon>Acetobacteraceae</taxon>
        <taxon>Acetobacter</taxon>
    </lineage>
</organism>
<dbReference type="GO" id="GO:0009424">
    <property type="term" value="C:bacterial-type flagellum hook"/>
    <property type="evidence" value="ECO:0007669"/>
    <property type="project" value="TreeGrafter"/>
</dbReference>
<accession>A0A967EE36</accession>
<comment type="caution">
    <text evidence="7">The sequence shown here is derived from an EMBL/GenBank/DDBJ whole genome shotgun (WGS) entry which is preliminary data.</text>
</comment>
<comment type="subcellular location">
    <subcellularLocation>
        <location evidence="1 4">Bacterial flagellum basal body</location>
    </subcellularLocation>
</comment>
<feature type="domain" description="Flagellar hook protein FlgE/F/G-like D1" evidence="6">
    <location>
        <begin position="87"/>
        <end position="160"/>
    </location>
</feature>
<dbReference type="InterPro" id="IPR020013">
    <property type="entry name" value="Flagellar_FlgE/F/G"/>
</dbReference>
<protein>
    <recommendedName>
        <fullName evidence="4">Flagellar hook protein FlgE</fullName>
    </recommendedName>
</protein>
<reference evidence="7" key="1">
    <citation type="submission" date="2019-11" db="EMBL/GenBank/DDBJ databases">
        <title>Description of new Acetobacter species.</title>
        <authorList>
            <person name="Cleenwerck I."/>
            <person name="Sombolestani A.S."/>
        </authorList>
    </citation>
    <scope>NUCLEOTIDE SEQUENCE</scope>
    <source>
        <strain evidence="7">LMG 1626</strain>
    </source>
</reference>
<dbReference type="GO" id="GO:0005829">
    <property type="term" value="C:cytosol"/>
    <property type="evidence" value="ECO:0007669"/>
    <property type="project" value="TreeGrafter"/>
</dbReference>
<dbReference type="GO" id="GO:0009425">
    <property type="term" value="C:bacterial-type flagellum basal body"/>
    <property type="evidence" value="ECO:0007669"/>
    <property type="project" value="UniProtKB-SubCell"/>
</dbReference>
<evidence type="ECO:0000259" key="5">
    <source>
        <dbReference type="Pfam" id="PF00460"/>
    </source>
</evidence>
<dbReference type="Pfam" id="PF22692">
    <property type="entry name" value="LlgE_F_G_D1"/>
    <property type="match status" value="1"/>
</dbReference>
<gene>
    <name evidence="7" type="ORF">GOB87_13440</name>
</gene>
<dbReference type="Proteomes" id="UP000597459">
    <property type="component" value="Unassembled WGS sequence"/>
</dbReference>
<dbReference type="NCBIfam" id="TIGR03506">
    <property type="entry name" value="FlgEFG_subfam"/>
    <property type="match status" value="1"/>
</dbReference>
<sequence>MSIFNSLYTADSGMNAQSTAFTNLSNNIANSQTTGYKATDTTFQDFVANSLSSYTGQAVSDGVGAVSRSQVQKQGTISTSTNSLAVAISGNGFFDVSKVSGQATSGKTSFGTEQYFTRNGDFETDKSGYLVNTSGYYLNGYMADPTTGVLSNDLTQINVSNIAFRPTETTTLTMSGGLPDAGYTTTQTIYDSTGQQHTLQLDWTKDSNYSTDNPVWDVKEVVPIFRTGR</sequence>
<dbReference type="AlphaFoldDB" id="A0A967EE36"/>
<dbReference type="SUPFAM" id="SSF117143">
    <property type="entry name" value="Flagellar hook protein flgE"/>
    <property type="match status" value="1"/>
</dbReference>
<evidence type="ECO:0000313" key="7">
    <source>
        <dbReference type="EMBL" id="NHO54936.1"/>
    </source>
</evidence>
<dbReference type="PANTHER" id="PTHR30435">
    <property type="entry name" value="FLAGELLAR PROTEIN"/>
    <property type="match status" value="1"/>
</dbReference>
<keyword evidence="7" id="KW-0969">Cilium</keyword>
<evidence type="ECO:0000256" key="1">
    <source>
        <dbReference type="ARBA" id="ARBA00004117"/>
    </source>
</evidence>
<evidence type="ECO:0000256" key="4">
    <source>
        <dbReference type="RuleBase" id="RU362116"/>
    </source>
</evidence>